<evidence type="ECO:0000313" key="2">
    <source>
        <dbReference type="EMBL" id="EYC35273.1"/>
    </source>
</evidence>
<keyword evidence="3" id="KW-1185">Reference proteome</keyword>
<keyword evidence="1" id="KW-0732">Signal</keyword>
<organism evidence="2 3">
    <name type="scientific">Ancylostoma ceylanicum</name>
    <dbReference type="NCBI Taxonomy" id="53326"/>
    <lineage>
        <taxon>Eukaryota</taxon>
        <taxon>Metazoa</taxon>
        <taxon>Ecdysozoa</taxon>
        <taxon>Nematoda</taxon>
        <taxon>Chromadorea</taxon>
        <taxon>Rhabditida</taxon>
        <taxon>Rhabditina</taxon>
        <taxon>Rhabditomorpha</taxon>
        <taxon>Strongyloidea</taxon>
        <taxon>Ancylostomatidae</taxon>
        <taxon>Ancylostomatinae</taxon>
        <taxon>Ancylostoma</taxon>
    </lineage>
</organism>
<evidence type="ECO:0000313" key="3">
    <source>
        <dbReference type="Proteomes" id="UP000024635"/>
    </source>
</evidence>
<sequence length="231" mass="26266">MFWIYIVLLANGIPDAVAQEESGPAAVDPVEKVEGVKHVHPYEFPPDLITDLLDWNSGFINKKPVYATMYASMKHDIHFYIFPPNHCQSVWFCLGKDYNITKNGIVAFSVTKSCEESLRFFPLEQIVYHTKGGKANPYPYFSTLVEIIYQYTSEAQQQFIFKPDGEFDVEDIANVKKGSEIQLSLAGRQIIFLTSSPYCHVTVQQPFGGIAKGYQMKFEYVNLCKSRPIPV</sequence>
<feature type="signal peptide" evidence="1">
    <location>
        <begin position="1"/>
        <end position="18"/>
    </location>
</feature>
<dbReference type="EMBL" id="JARK01000690">
    <property type="protein sequence ID" value="EYC35273.1"/>
    <property type="molecule type" value="Genomic_DNA"/>
</dbReference>
<name>A0A016W8D1_9BILA</name>
<gene>
    <name evidence="2" type="primary">Acey_s1090.g3586</name>
    <name evidence="2" type="ORF">Y032_1090g3586</name>
</gene>
<dbReference type="Proteomes" id="UP000024635">
    <property type="component" value="Unassembled WGS sequence"/>
</dbReference>
<reference evidence="3" key="1">
    <citation type="journal article" date="2015" name="Nat. Genet.">
        <title>The genome and transcriptome of the zoonotic hookworm Ancylostoma ceylanicum identify infection-specific gene families.</title>
        <authorList>
            <person name="Schwarz E.M."/>
            <person name="Hu Y."/>
            <person name="Antoshechkin I."/>
            <person name="Miller M.M."/>
            <person name="Sternberg P.W."/>
            <person name="Aroian R.V."/>
        </authorList>
    </citation>
    <scope>NUCLEOTIDE SEQUENCE</scope>
    <source>
        <strain evidence="3">HY135</strain>
    </source>
</reference>
<comment type="caution">
    <text evidence="2">The sequence shown here is derived from an EMBL/GenBank/DDBJ whole genome shotgun (WGS) entry which is preliminary data.</text>
</comment>
<evidence type="ECO:0000256" key="1">
    <source>
        <dbReference type="SAM" id="SignalP"/>
    </source>
</evidence>
<feature type="chain" id="PRO_5001490361" evidence="1">
    <location>
        <begin position="19"/>
        <end position="231"/>
    </location>
</feature>
<protein>
    <submittedName>
        <fullName evidence="2">Uncharacterized protein</fullName>
    </submittedName>
</protein>
<proteinExistence type="predicted"/>
<dbReference type="AlphaFoldDB" id="A0A016W8D1"/>
<dbReference type="OrthoDB" id="10602413at2759"/>
<accession>A0A016W8D1</accession>